<dbReference type="EMBL" id="KL660654">
    <property type="protein sequence ID" value="KFA64837.1"/>
    <property type="molecule type" value="Genomic_DNA"/>
</dbReference>
<organism evidence="2 3">
    <name type="scientific">Stachybotrys chlorohalonatus (strain IBT 40285)</name>
    <dbReference type="NCBI Taxonomy" id="1283841"/>
    <lineage>
        <taxon>Eukaryota</taxon>
        <taxon>Fungi</taxon>
        <taxon>Dikarya</taxon>
        <taxon>Ascomycota</taxon>
        <taxon>Pezizomycotina</taxon>
        <taxon>Sordariomycetes</taxon>
        <taxon>Hypocreomycetidae</taxon>
        <taxon>Hypocreales</taxon>
        <taxon>Stachybotryaceae</taxon>
        <taxon>Stachybotrys</taxon>
    </lineage>
</organism>
<accession>A0A084QLK2</accession>
<keyword evidence="3" id="KW-1185">Reference proteome</keyword>
<feature type="region of interest" description="Disordered" evidence="1">
    <location>
        <begin position="87"/>
        <end position="161"/>
    </location>
</feature>
<protein>
    <submittedName>
        <fullName evidence="2">Uncharacterized protein</fullName>
    </submittedName>
</protein>
<feature type="compositionally biased region" description="Acidic residues" evidence="1">
    <location>
        <begin position="37"/>
        <end position="50"/>
    </location>
</feature>
<feature type="region of interest" description="Disordered" evidence="1">
    <location>
        <begin position="1"/>
        <end position="60"/>
    </location>
</feature>
<proteinExistence type="predicted"/>
<evidence type="ECO:0000256" key="1">
    <source>
        <dbReference type="SAM" id="MobiDB-lite"/>
    </source>
</evidence>
<sequence length="161" mass="17415">MESMPWERVPLEGGGRKYYVFPEEPQTSHPCGAYGDEWLDSGEEASDQEDQCVPGNGDDAHQWGLSSSACDIIDLFSEEEDLVESIVKDLSSSGQTNPSNQPGSQHTHEHPALYGKKQSTAIDVLEVANSLRDERTRSTHHNASSSSVLVGNRVAGGEDAG</sequence>
<evidence type="ECO:0000313" key="2">
    <source>
        <dbReference type="EMBL" id="KFA64837.1"/>
    </source>
</evidence>
<feature type="compositionally biased region" description="Polar residues" evidence="1">
    <location>
        <begin position="90"/>
        <end position="105"/>
    </location>
</feature>
<name>A0A084QLK2_STAC4</name>
<evidence type="ECO:0000313" key="3">
    <source>
        <dbReference type="Proteomes" id="UP000028524"/>
    </source>
</evidence>
<dbReference type="AlphaFoldDB" id="A0A084QLK2"/>
<dbReference type="InParanoid" id="A0A084QLK2"/>
<dbReference type="HOGENOM" id="CLU_1644829_0_0_1"/>
<reference evidence="2 3" key="1">
    <citation type="journal article" date="2014" name="BMC Genomics">
        <title>Comparative genome sequencing reveals chemotype-specific gene clusters in the toxigenic black mold Stachybotrys.</title>
        <authorList>
            <person name="Semeiks J."/>
            <person name="Borek D."/>
            <person name="Otwinowski Z."/>
            <person name="Grishin N.V."/>
        </authorList>
    </citation>
    <scope>NUCLEOTIDE SEQUENCE [LARGE SCALE GENOMIC DNA]</scope>
    <source>
        <strain evidence="2 3">IBT 40285</strain>
    </source>
</reference>
<gene>
    <name evidence="2" type="ORF">S40285_09902</name>
</gene>
<dbReference type="OrthoDB" id="10463795at2759"/>
<dbReference type="Proteomes" id="UP000028524">
    <property type="component" value="Unassembled WGS sequence"/>
</dbReference>